<dbReference type="SMART" id="SM00220">
    <property type="entry name" value="S_TKc"/>
    <property type="match status" value="1"/>
</dbReference>
<dbReference type="GO" id="GO:0044773">
    <property type="term" value="P:mitotic DNA damage checkpoint signaling"/>
    <property type="evidence" value="ECO:0007669"/>
    <property type="project" value="TreeGrafter"/>
</dbReference>
<dbReference type="EMBL" id="WUBL01000090">
    <property type="protein sequence ID" value="KAF2966376.1"/>
    <property type="molecule type" value="Genomic_DNA"/>
</dbReference>
<dbReference type="GO" id="GO:0005737">
    <property type="term" value="C:cytoplasm"/>
    <property type="evidence" value="ECO:0007669"/>
    <property type="project" value="TreeGrafter"/>
</dbReference>
<comment type="caution">
    <text evidence="3">The sequence shown here is derived from an EMBL/GenBank/DDBJ whole genome shotgun (WGS) entry which is preliminary data.</text>
</comment>
<feature type="compositionally biased region" description="Polar residues" evidence="1">
    <location>
        <begin position="37"/>
        <end position="51"/>
    </location>
</feature>
<evidence type="ECO:0000313" key="4">
    <source>
        <dbReference type="Proteomes" id="UP000481858"/>
    </source>
</evidence>
<accession>A0A7C8N214</accession>
<feature type="region of interest" description="Disordered" evidence="1">
    <location>
        <begin position="1"/>
        <end position="59"/>
    </location>
</feature>
<dbReference type="OrthoDB" id="1668230at2759"/>
<protein>
    <recommendedName>
        <fullName evidence="2">Protein kinase domain-containing protein</fullName>
    </recommendedName>
</protein>
<dbReference type="InterPro" id="IPR008271">
    <property type="entry name" value="Ser/Thr_kinase_AS"/>
</dbReference>
<name>A0A7C8N214_9PEZI</name>
<sequence>MAWLKLQSNQPQRPSANHTQKTTQLGEDHIQPDDEPTQTNTESTQLNTEPTQPHEKPTPSIEELLQPHVPSHLGARLENQPAITLDWNRAAGVYISPYGGNKPLDHWVKVAMEDCEPARVLIVAPNAEQIGCTVVHNDTMCHFFFNPANDNIVFDNVSSRPFFATRLGAETDWKVQANNTFDLCVGVWSLVTRGRPLMEVQVLKRTQWSNTSCLSAKRAATMDEKSVKRVRLSDSRTAVQTRLTGPAGNPRTVSSENALAQLEKGMTIRIGSHENGYWLKHLGTIYENRNTVVWRAQHSEFPNGDIAVKIIKAYGDDGKRVIDAAKRWQREMTLHSSLPSHVSPKQLQHSGSTLGLDTNFLKQSTIVPLVNFDARFHSLYTEYIDSKPLLAHTHPDSSFNGSITDAYKIMRDMAAALSVAHAQQVVHGDIKLANVLYSSTRGAVTIDFGLSFLSDDPPRYGGTPWYLPPEYAEGWNLRQPASDIWALGIVMLWVLGRICMPEKNSKSWQIADIHPEGPRTIAQENAVNSMKEWIRFIQKVRSGLQRDNGLEGIIFKTLQTNVRDRIDAASLCERISRLRITSSKDDTSDNRY</sequence>
<dbReference type="PANTHER" id="PTHR44167:SF24">
    <property type="entry name" value="SERINE_THREONINE-PROTEIN KINASE CHK2"/>
    <property type="match status" value="1"/>
</dbReference>
<dbReference type="InParanoid" id="A0A7C8N214"/>
<dbReference type="PROSITE" id="PS00108">
    <property type="entry name" value="PROTEIN_KINASE_ST"/>
    <property type="match status" value="1"/>
</dbReference>
<dbReference type="Proteomes" id="UP000481858">
    <property type="component" value="Unassembled WGS sequence"/>
</dbReference>
<dbReference type="Pfam" id="PF00069">
    <property type="entry name" value="Pkinase"/>
    <property type="match status" value="1"/>
</dbReference>
<dbReference type="PANTHER" id="PTHR44167">
    <property type="entry name" value="OVARIAN-SPECIFIC SERINE/THREONINE-PROTEIN KINASE LOK-RELATED"/>
    <property type="match status" value="1"/>
</dbReference>
<dbReference type="Gene3D" id="1.10.510.10">
    <property type="entry name" value="Transferase(Phosphotransferase) domain 1"/>
    <property type="match status" value="1"/>
</dbReference>
<dbReference type="InterPro" id="IPR000719">
    <property type="entry name" value="Prot_kinase_dom"/>
</dbReference>
<organism evidence="3 4">
    <name type="scientific">Xylaria multiplex</name>
    <dbReference type="NCBI Taxonomy" id="323545"/>
    <lineage>
        <taxon>Eukaryota</taxon>
        <taxon>Fungi</taxon>
        <taxon>Dikarya</taxon>
        <taxon>Ascomycota</taxon>
        <taxon>Pezizomycotina</taxon>
        <taxon>Sordariomycetes</taxon>
        <taxon>Xylariomycetidae</taxon>
        <taxon>Xylariales</taxon>
        <taxon>Xylariaceae</taxon>
        <taxon>Xylaria</taxon>
    </lineage>
</organism>
<dbReference type="AlphaFoldDB" id="A0A7C8N214"/>
<reference evidence="3 4" key="1">
    <citation type="submission" date="2019-12" db="EMBL/GenBank/DDBJ databases">
        <title>Draft genome sequence of the ascomycete Xylaria multiplex DSM 110363.</title>
        <authorList>
            <person name="Buettner E."/>
            <person name="Kellner H."/>
        </authorList>
    </citation>
    <scope>NUCLEOTIDE SEQUENCE [LARGE SCALE GENOMIC DNA]</scope>
    <source>
        <strain evidence="3 4">DSM 110363</strain>
    </source>
</reference>
<evidence type="ECO:0000313" key="3">
    <source>
        <dbReference type="EMBL" id="KAF2966376.1"/>
    </source>
</evidence>
<proteinExistence type="predicted"/>
<dbReference type="PROSITE" id="PS50011">
    <property type="entry name" value="PROTEIN_KINASE_DOM"/>
    <property type="match status" value="1"/>
</dbReference>
<dbReference type="GO" id="GO:0004674">
    <property type="term" value="F:protein serine/threonine kinase activity"/>
    <property type="evidence" value="ECO:0007669"/>
    <property type="project" value="TreeGrafter"/>
</dbReference>
<feature type="compositionally biased region" description="Polar residues" evidence="1">
    <location>
        <begin position="1"/>
        <end position="25"/>
    </location>
</feature>
<evidence type="ECO:0000259" key="2">
    <source>
        <dbReference type="PROSITE" id="PS50011"/>
    </source>
</evidence>
<dbReference type="GO" id="GO:0005524">
    <property type="term" value="F:ATP binding"/>
    <property type="evidence" value="ECO:0007669"/>
    <property type="project" value="InterPro"/>
</dbReference>
<dbReference type="SUPFAM" id="SSF56112">
    <property type="entry name" value="Protein kinase-like (PK-like)"/>
    <property type="match status" value="1"/>
</dbReference>
<dbReference type="GO" id="GO:0005634">
    <property type="term" value="C:nucleus"/>
    <property type="evidence" value="ECO:0007669"/>
    <property type="project" value="TreeGrafter"/>
</dbReference>
<gene>
    <name evidence="3" type="ORF">GQX73_g7175</name>
</gene>
<dbReference type="InterPro" id="IPR011009">
    <property type="entry name" value="Kinase-like_dom_sf"/>
</dbReference>
<evidence type="ECO:0000256" key="1">
    <source>
        <dbReference type="SAM" id="MobiDB-lite"/>
    </source>
</evidence>
<feature type="domain" description="Protein kinase" evidence="2">
    <location>
        <begin position="279"/>
        <end position="578"/>
    </location>
</feature>
<keyword evidence="4" id="KW-1185">Reference proteome</keyword>